<proteinExistence type="predicted"/>
<protein>
    <submittedName>
        <fullName evidence="1">Uncharacterized protein</fullName>
    </submittedName>
</protein>
<organism evidence="1 2">
    <name type="scientific">Acinetobacter amyesii</name>
    <dbReference type="NCBI Taxonomy" id="2942470"/>
    <lineage>
        <taxon>Bacteria</taxon>
        <taxon>Pseudomonadati</taxon>
        <taxon>Pseudomonadota</taxon>
        <taxon>Gammaproteobacteria</taxon>
        <taxon>Moraxellales</taxon>
        <taxon>Moraxellaceae</taxon>
        <taxon>Acinetobacter</taxon>
    </lineage>
</organism>
<gene>
    <name evidence="1" type="ORF">B1202_01145</name>
</gene>
<dbReference type="EMBL" id="MVKX01000001">
    <property type="protein sequence ID" value="OOV85288.1"/>
    <property type="molecule type" value="Genomic_DNA"/>
</dbReference>
<accession>A0A1T1H609</accession>
<reference evidence="1 2" key="1">
    <citation type="submission" date="2017-02" db="EMBL/GenBank/DDBJ databases">
        <title>Acinetobacter sp. ANC 4945, whole genome shotgun sequencing project.</title>
        <authorList>
            <person name="Radolfova-Krizova L."/>
            <person name="Al Atrouni A."/>
            <person name="Nemec A."/>
        </authorList>
    </citation>
    <scope>NUCLEOTIDE SEQUENCE [LARGE SCALE GENOMIC DNA]</scope>
    <source>
        <strain evidence="1 2">ANC 4945</strain>
    </source>
</reference>
<name>A0A1T1H609_9GAMM</name>
<evidence type="ECO:0000313" key="2">
    <source>
        <dbReference type="Proteomes" id="UP000191160"/>
    </source>
</evidence>
<evidence type="ECO:0000313" key="1">
    <source>
        <dbReference type="EMBL" id="OOV85288.1"/>
    </source>
</evidence>
<comment type="caution">
    <text evidence="1">The sequence shown here is derived from an EMBL/GenBank/DDBJ whole genome shotgun (WGS) entry which is preliminary data.</text>
</comment>
<dbReference type="AlphaFoldDB" id="A0A1T1H609"/>
<keyword evidence="2" id="KW-1185">Reference proteome</keyword>
<sequence>MSYLLQMPMKFECGHCHQMYLHTYQYTDHHCPECPSCRDQGLLMGVAEWDDLLQHPIVFAKSYLRQTWHMLSKPHS</sequence>
<dbReference type="Proteomes" id="UP000191160">
    <property type="component" value="Unassembled WGS sequence"/>
</dbReference>